<accession>A0ABV9PNU2</accession>
<protein>
    <submittedName>
        <fullName evidence="3">Acyl-CoA thioesterase domain-containing protein</fullName>
    </submittedName>
</protein>
<evidence type="ECO:0000313" key="4">
    <source>
        <dbReference type="Proteomes" id="UP001595836"/>
    </source>
</evidence>
<organism evidence="3 4">
    <name type="scientific">Dietzia aurantiaca</name>
    <dbReference type="NCBI Taxonomy" id="983873"/>
    <lineage>
        <taxon>Bacteria</taxon>
        <taxon>Bacillati</taxon>
        <taxon>Actinomycetota</taxon>
        <taxon>Actinomycetes</taxon>
        <taxon>Mycobacteriales</taxon>
        <taxon>Dietziaceae</taxon>
        <taxon>Dietzia</taxon>
    </lineage>
</organism>
<comment type="caution">
    <text evidence="3">The sequence shown here is derived from an EMBL/GenBank/DDBJ whole genome shotgun (WGS) entry which is preliminary data.</text>
</comment>
<feature type="domain" description="Acyl-CoA thioesterase-like N-terminal HotDog" evidence="2">
    <location>
        <begin position="26"/>
        <end position="106"/>
    </location>
</feature>
<dbReference type="EMBL" id="JBHSHP010000008">
    <property type="protein sequence ID" value="MFC4753914.1"/>
    <property type="molecule type" value="Genomic_DNA"/>
</dbReference>
<sequence>MADRSEFAFFTLGEGGAYVPTRYARSAWSEGLLNGPSVVAAAARSLEIEHGVEGFQPSRLTVDLFAQVRFEPMAVRTETVRSGNRIVVSDAFVEQGGRTVARATLVQLRRGEQPPGEVWLSGREMGPPPGVESVTLGAGTRAWFGSDGAEEPWSPSMGPHQGAGRKRFWIHPLDVVSGQDATPFQRAVTTGESTSLMAHWGTEGIGFINADLTVALARLPRSGDIGIEADEHISDSGVAVGTATLFDRDGMFGTGTVVAVSNAGRQIDFSKRGLVKGRSDGGSGPGSGADPEKGTRV</sequence>
<dbReference type="InterPro" id="IPR049449">
    <property type="entry name" value="TesB_ACOT8-like_N"/>
</dbReference>
<evidence type="ECO:0000256" key="1">
    <source>
        <dbReference type="SAM" id="MobiDB-lite"/>
    </source>
</evidence>
<dbReference type="RefSeq" id="WP_344988551.1">
    <property type="nucleotide sequence ID" value="NZ_BAABCD010000005.1"/>
</dbReference>
<name>A0ABV9PNU2_9ACTN</name>
<evidence type="ECO:0000313" key="3">
    <source>
        <dbReference type="EMBL" id="MFC4753914.1"/>
    </source>
</evidence>
<dbReference type="Proteomes" id="UP001595836">
    <property type="component" value="Unassembled WGS sequence"/>
</dbReference>
<dbReference type="Pfam" id="PF13622">
    <property type="entry name" value="4HBT_3"/>
    <property type="match status" value="1"/>
</dbReference>
<dbReference type="InterPro" id="IPR042171">
    <property type="entry name" value="Acyl-CoA_hotdog"/>
</dbReference>
<dbReference type="Gene3D" id="2.40.160.210">
    <property type="entry name" value="Acyl-CoA thioesterase, double hotdog domain"/>
    <property type="match status" value="1"/>
</dbReference>
<proteinExistence type="predicted"/>
<keyword evidence="4" id="KW-1185">Reference proteome</keyword>
<feature type="region of interest" description="Disordered" evidence="1">
    <location>
        <begin position="272"/>
        <end position="297"/>
    </location>
</feature>
<reference evidence="4" key="1">
    <citation type="journal article" date="2019" name="Int. J. Syst. Evol. Microbiol.">
        <title>The Global Catalogue of Microorganisms (GCM) 10K type strain sequencing project: providing services to taxonomists for standard genome sequencing and annotation.</title>
        <authorList>
            <consortium name="The Broad Institute Genomics Platform"/>
            <consortium name="The Broad Institute Genome Sequencing Center for Infectious Disease"/>
            <person name="Wu L."/>
            <person name="Ma J."/>
        </authorList>
    </citation>
    <scope>NUCLEOTIDE SEQUENCE [LARGE SCALE GENOMIC DNA]</scope>
    <source>
        <strain evidence="4">JCM 11882</strain>
    </source>
</reference>
<evidence type="ECO:0000259" key="2">
    <source>
        <dbReference type="Pfam" id="PF13622"/>
    </source>
</evidence>
<gene>
    <name evidence="3" type="ORF">ACFO7U_03855</name>
</gene>